<proteinExistence type="predicted"/>
<reference evidence="2 3" key="1">
    <citation type="journal article" date="2024" name="J. Plant Pathol.">
        <title>Sequence and assembly of the genome of Seiridium unicorne, isolate CBS 538.82, causal agent of cypress canker disease.</title>
        <authorList>
            <person name="Scali E."/>
            <person name="Rocca G.D."/>
            <person name="Danti R."/>
            <person name="Garbelotto M."/>
            <person name="Barberini S."/>
            <person name="Baroncelli R."/>
            <person name="Emiliani G."/>
        </authorList>
    </citation>
    <scope>NUCLEOTIDE SEQUENCE [LARGE SCALE GENOMIC DNA]</scope>
    <source>
        <strain evidence="2 3">BM-138-508</strain>
    </source>
</reference>
<dbReference type="EMBL" id="JARVKF010000441">
    <property type="protein sequence ID" value="KAK9413172.1"/>
    <property type="molecule type" value="Genomic_DNA"/>
</dbReference>
<protein>
    <submittedName>
        <fullName evidence="2">ABM domain-containing protein</fullName>
    </submittedName>
</protein>
<feature type="compositionally biased region" description="Basic and acidic residues" evidence="1">
    <location>
        <begin position="70"/>
        <end position="84"/>
    </location>
</feature>
<evidence type="ECO:0000256" key="1">
    <source>
        <dbReference type="SAM" id="MobiDB-lite"/>
    </source>
</evidence>
<name>A0ABR2UF62_9PEZI</name>
<gene>
    <name evidence="2" type="ORF">SUNI508_11948</name>
</gene>
<accession>A0ABR2UF62</accession>
<dbReference type="Proteomes" id="UP001408356">
    <property type="component" value="Unassembled WGS sequence"/>
</dbReference>
<sequence length="147" mass="17001">MPNDCEGLPVQEKVARMKFWTAWATLDAEGSGVDNQMSRQGHQVAQTGKQSVHTIDCEFRRWDGYGGTTQEREEASARSPEARKSWTQAVAKVVPLVTAWKQKRWDIQLAPSFIPTKHQEENYDEEPEYTQALKDFVKYHQEHLSHR</sequence>
<evidence type="ECO:0000313" key="2">
    <source>
        <dbReference type="EMBL" id="KAK9413172.1"/>
    </source>
</evidence>
<organism evidence="2 3">
    <name type="scientific">Seiridium unicorne</name>
    <dbReference type="NCBI Taxonomy" id="138068"/>
    <lineage>
        <taxon>Eukaryota</taxon>
        <taxon>Fungi</taxon>
        <taxon>Dikarya</taxon>
        <taxon>Ascomycota</taxon>
        <taxon>Pezizomycotina</taxon>
        <taxon>Sordariomycetes</taxon>
        <taxon>Xylariomycetidae</taxon>
        <taxon>Amphisphaeriales</taxon>
        <taxon>Sporocadaceae</taxon>
        <taxon>Seiridium</taxon>
    </lineage>
</organism>
<keyword evidence="3" id="KW-1185">Reference proteome</keyword>
<feature type="region of interest" description="Disordered" evidence="1">
    <location>
        <begin position="64"/>
        <end position="85"/>
    </location>
</feature>
<comment type="caution">
    <text evidence="2">The sequence shown here is derived from an EMBL/GenBank/DDBJ whole genome shotgun (WGS) entry which is preliminary data.</text>
</comment>
<evidence type="ECO:0000313" key="3">
    <source>
        <dbReference type="Proteomes" id="UP001408356"/>
    </source>
</evidence>